<evidence type="ECO:0000256" key="1">
    <source>
        <dbReference type="SAM" id="SignalP"/>
    </source>
</evidence>
<accession>Q40231</accession>
<dbReference type="PROSITE" id="PS50927">
    <property type="entry name" value="BULB_LECTIN"/>
    <property type="match status" value="1"/>
</dbReference>
<dbReference type="Gene3D" id="2.90.10.10">
    <property type="entry name" value="Bulb-type lectin domain"/>
    <property type="match status" value="1"/>
</dbReference>
<sequence>VPTKNGFSIMCILLCAASLALLLAIPSSGSNTLGGGERLNSGESLTEGACVFIMQEDCNLVLYESSRPTWASGSYHQGSGCYVTLQNDGNLVVYNNRNRAVWASDTVRENIGNVILILQKDHNVVLYSLPIWATGTNRYGSGVVVSPARNGTVGISGAEQNKVSEIVRIVDVTGSV</sequence>
<dbReference type="SUPFAM" id="SSF51110">
    <property type="entry name" value="alpha-D-mannose-specific plant lectins"/>
    <property type="match status" value="1"/>
</dbReference>
<feature type="domain" description="Bulb-type lectin" evidence="2">
    <location>
        <begin position="30"/>
        <end position="139"/>
    </location>
</feature>
<proteinExistence type="evidence at transcript level"/>
<dbReference type="InterPro" id="IPR001480">
    <property type="entry name" value="Bulb-type_lectin_dom"/>
</dbReference>
<keyword evidence="1" id="KW-0732">Signal</keyword>
<feature type="signal peptide" evidence="1">
    <location>
        <begin position="1"/>
        <end position="24"/>
    </location>
</feature>
<reference evidence="3" key="2">
    <citation type="journal article" date="1994" name="Glycoconj. J.">
        <title>The monomeric and dimeric mannose-binding proteins from the Orchidaceae species Listera ovata and Epipactis helleborine: sequence homologies and differences in biological activities.</title>
        <authorList>
            <person name="Van Damme E.J."/>
            <person name="Balzarini J."/>
            <person name="Smeets K."/>
            <person name="Van Leuven F."/>
            <person name="Peumans W.J."/>
        </authorList>
    </citation>
    <scope>NUCLEOTIDE SEQUENCE</scope>
    <source>
        <tissue evidence="3">Ovary</tissue>
    </source>
</reference>
<dbReference type="AlphaFoldDB" id="Q40231"/>
<reference evidence="3" key="1">
    <citation type="journal article" date="1994" name="Eur. J. Biochem.">
        <title>Characterization and molecular cloning of mannose-binding lectins from the Orchidaceae species Listera ovata, Epipactis helleborine and Cymbidium hybrid.</title>
        <authorList>
            <person name="Van Damme J.M."/>
            <person name="Smeets K."/>
            <person name="Torrekens S."/>
            <person name="Van Leuven F."/>
            <person name="Peumans W.J."/>
        </authorList>
    </citation>
    <scope>NUCLEOTIDE SEQUENCE</scope>
    <source>
        <tissue evidence="3">Ovary</tissue>
    </source>
</reference>
<evidence type="ECO:0000313" key="3">
    <source>
        <dbReference type="EMBL" id="AAC37422.1"/>
    </source>
</evidence>
<protein>
    <submittedName>
        <fullName evidence="3">Lectin</fullName>
    </submittedName>
</protein>
<evidence type="ECO:0000259" key="2">
    <source>
        <dbReference type="PROSITE" id="PS50927"/>
    </source>
</evidence>
<dbReference type="EMBL" id="L18894">
    <property type="protein sequence ID" value="AAC37422.1"/>
    <property type="molecule type" value="mRNA"/>
</dbReference>
<dbReference type="GO" id="GO:0051707">
    <property type="term" value="P:response to other organism"/>
    <property type="evidence" value="ECO:0007669"/>
    <property type="project" value="UniProtKB-ARBA"/>
</dbReference>
<organism evidence="3">
    <name type="scientific">Neottia ovata</name>
    <dbReference type="NCBI Taxonomy" id="29712"/>
    <lineage>
        <taxon>Eukaryota</taxon>
        <taxon>Viridiplantae</taxon>
        <taxon>Streptophyta</taxon>
        <taxon>Embryophyta</taxon>
        <taxon>Tracheophyta</taxon>
        <taxon>Spermatophyta</taxon>
        <taxon>Magnoliopsida</taxon>
        <taxon>Liliopsida</taxon>
        <taxon>Asparagales</taxon>
        <taxon>Orchidaceae</taxon>
        <taxon>Epidendroideae</taxon>
        <taxon>Neottieae</taxon>
        <taxon>Neottia</taxon>
    </lineage>
</organism>
<dbReference type="InterPro" id="IPR036426">
    <property type="entry name" value="Bulb-type_lectin_dom_sf"/>
</dbReference>
<feature type="chain" id="PRO_5004231547" evidence="1">
    <location>
        <begin position="25"/>
        <end position="176"/>
    </location>
</feature>
<name>Q40231_9ASPA</name>
<dbReference type="CDD" id="cd00028">
    <property type="entry name" value="B_lectin"/>
    <property type="match status" value="1"/>
</dbReference>
<reference evidence="3" key="3">
    <citation type="submission" date="1994-03" db="EMBL/GenBank/DDBJ databases">
        <authorList>
            <person name="Van Damme E.J.M."/>
        </authorList>
    </citation>
    <scope>NUCLEOTIDE SEQUENCE</scope>
    <source>
        <tissue evidence="3">Ovary</tissue>
    </source>
</reference>
<dbReference type="SMART" id="SM00108">
    <property type="entry name" value="B_lectin"/>
    <property type="match status" value="1"/>
</dbReference>
<feature type="non-terminal residue" evidence="3">
    <location>
        <position position="1"/>
    </location>
</feature>